<evidence type="ECO:0000313" key="1">
    <source>
        <dbReference type="EMBL" id="PIX33825.1"/>
    </source>
</evidence>
<comment type="caution">
    <text evidence="1">The sequence shown here is derived from an EMBL/GenBank/DDBJ whole genome shotgun (WGS) entry which is preliminary data.</text>
</comment>
<evidence type="ECO:0000313" key="2">
    <source>
        <dbReference type="Proteomes" id="UP000231493"/>
    </source>
</evidence>
<dbReference type="Proteomes" id="UP000231493">
    <property type="component" value="Unassembled WGS sequence"/>
</dbReference>
<dbReference type="AlphaFoldDB" id="A0A2M7K6T4"/>
<dbReference type="EMBL" id="PFIP01000126">
    <property type="protein sequence ID" value="PIX33825.1"/>
    <property type="molecule type" value="Genomic_DNA"/>
</dbReference>
<feature type="non-terminal residue" evidence="1">
    <location>
        <position position="1"/>
    </location>
</feature>
<sequence>YSTPETSARYKWYLPNVSDRSTPNILINGLNKRYHGSAGVTKAVLTSQIDTQSNLEAKIKITANRNIDEASSIISGTVTNISASDLSNLVVTLMTYKDRGQEGFKYSVTNIVTEEIGSLASSGTHAFSITVDEPYWVGNGLHGAVLVQETGTSKKEVLQVLYVE</sequence>
<accession>A0A2M7K6T4</accession>
<proteinExistence type="predicted"/>
<name>A0A2M7K6T4_9BACT</name>
<gene>
    <name evidence="1" type="ORF">COZ58_06085</name>
</gene>
<reference evidence="2" key="1">
    <citation type="submission" date="2017-09" db="EMBL/GenBank/DDBJ databases">
        <title>Depth-based differentiation of microbial function through sediment-hosted aquifers and enrichment of novel symbionts in the deep terrestrial subsurface.</title>
        <authorList>
            <person name="Probst A.J."/>
            <person name="Ladd B."/>
            <person name="Jarett J.K."/>
            <person name="Geller-Mcgrath D.E."/>
            <person name="Sieber C.M."/>
            <person name="Emerson J.B."/>
            <person name="Anantharaman K."/>
            <person name="Thomas B.C."/>
            <person name="Malmstrom R."/>
            <person name="Stieglmeier M."/>
            <person name="Klingl A."/>
            <person name="Woyke T."/>
            <person name="Ryan C.M."/>
            <person name="Banfield J.F."/>
        </authorList>
    </citation>
    <scope>NUCLEOTIDE SEQUENCE [LARGE SCALE GENOMIC DNA]</scope>
</reference>
<organism evidence="1 2">
    <name type="scientific">Candidatus Infernicultor aquiphilus</name>
    <dbReference type="NCBI Taxonomy" id="1805029"/>
    <lineage>
        <taxon>Bacteria</taxon>
        <taxon>Pseudomonadati</taxon>
        <taxon>Atribacterota</taxon>
        <taxon>Candidatus Phoenicimicrobiia</taxon>
        <taxon>Candidatus Pheonicimicrobiales</taxon>
        <taxon>Candidatus Phoenicimicrobiaceae</taxon>
        <taxon>Candidatus Infernicultor</taxon>
    </lineage>
</organism>
<protein>
    <submittedName>
        <fullName evidence="1">Uncharacterized protein</fullName>
    </submittedName>
</protein>